<keyword evidence="1" id="KW-1133">Transmembrane helix</keyword>
<gene>
    <name evidence="2" type="ORF">FB471_4137</name>
</gene>
<feature type="transmembrane region" description="Helical" evidence="1">
    <location>
        <begin position="36"/>
        <end position="54"/>
    </location>
</feature>
<dbReference type="EMBL" id="VFML01000001">
    <property type="protein sequence ID" value="TQJ04349.1"/>
    <property type="molecule type" value="Genomic_DNA"/>
</dbReference>
<evidence type="ECO:0000256" key="1">
    <source>
        <dbReference type="SAM" id="Phobius"/>
    </source>
</evidence>
<comment type="caution">
    <text evidence="2">The sequence shown here is derived from an EMBL/GenBank/DDBJ whole genome shotgun (WGS) entry which is preliminary data.</text>
</comment>
<accession>A0A542DMP5</accession>
<dbReference type="AlphaFoldDB" id="A0A542DMP5"/>
<name>A0A542DMP5_AMYCI</name>
<dbReference type="Proteomes" id="UP000320876">
    <property type="component" value="Unassembled WGS sequence"/>
</dbReference>
<keyword evidence="3" id="KW-1185">Reference proteome</keyword>
<evidence type="ECO:0000313" key="2">
    <source>
        <dbReference type="EMBL" id="TQJ04349.1"/>
    </source>
</evidence>
<keyword evidence="1" id="KW-0472">Membrane</keyword>
<protein>
    <submittedName>
        <fullName evidence="2">Uncharacterized protein</fullName>
    </submittedName>
</protein>
<sequence>MKQEGSLFGLVSAVIGLVFAVSKLRQARKDKDKLRLANAVAGAAAVATEVAIAVRARRSKGR</sequence>
<keyword evidence="1" id="KW-0812">Transmembrane</keyword>
<dbReference type="RefSeq" id="WP_142000035.1">
    <property type="nucleotide sequence ID" value="NZ_VFML01000001.1"/>
</dbReference>
<reference evidence="2 3" key="1">
    <citation type="submission" date="2019-06" db="EMBL/GenBank/DDBJ databases">
        <title>Sequencing the genomes of 1000 actinobacteria strains.</title>
        <authorList>
            <person name="Klenk H.-P."/>
        </authorList>
    </citation>
    <scope>NUCLEOTIDE SEQUENCE [LARGE SCALE GENOMIC DNA]</scope>
    <source>
        <strain evidence="2 3">DSM 45679</strain>
    </source>
</reference>
<proteinExistence type="predicted"/>
<organism evidence="2 3">
    <name type="scientific">Amycolatopsis cihanbeyliensis</name>
    <dbReference type="NCBI Taxonomy" id="1128664"/>
    <lineage>
        <taxon>Bacteria</taxon>
        <taxon>Bacillati</taxon>
        <taxon>Actinomycetota</taxon>
        <taxon>Actinomycetes</taxon>
        <taxon>Pseudonocardiales</taxon>
        <taxon>Pseudonocardiaceae</taxon>
        <taxon>Amycolatopsis</taxon>
    </lineage>
</organism>
<evidence type="ECO:0000313" key="3">
    <source>
        <dbReference type="Proteomes" id="UP000320876"/>
    </source>
</evidence>